<evidence type="ECO:0000313" key="6">
    <source>
        <dbReference type="WBParaSite" id="DME_0000892101-mRNA-1"/>
    </source>
</evidence>
<dbReference type="GO" id="GO:0036503">
    <property type="term" value="P:ERAD pathway"/>
    <property type="evidence" value="ECO:0007669"/>
    <property type="project" value="TreeGrafter"/>
</dbReference>
<feature type="compositionally biased region" description="Polar residues" evidence="1">
    <location>
        <begin position="78"/>
        <end position="94"/>
    </location>
</feature>
<evidence type="ECO:0000259" key="2">
    <source>
        <dbReference type="PROSITE" id="PS50053"/>
    </source>
</evidence>
<accession>A0A0N4UM63</accession>
<evidence type="ECO:0000313" key="3">
    <source>
        <dbReference type="EMBL" id="VDN52794.1"/>
    </source>
</evidence>
<protein>
    <submittedName>
        <fullName evidence="6">Ubiquitin-like domain-containing protein</fullName>
    </submittedName>
</protein>
<dbReference type="OrthoDB" id="5861979at2759"/>
<dbReference type="WBParaSite" id="DME_0000892101-mRNA-1">
    <property type="protein sequence ID" value="DME_0000892101-mRNA-1"/>
    <property type="gene ID" value="DME_0000892101"/>
</dbReference>
<dbReference type="SUPFAM" id="SSF54236">
    <property type="entry name" value="Ubiquitin-like"/>
    <property type="match status" value="1"/>
</dbReference>
<dbReference type="AlphaFoldDB" id="A0A0N4UM63"/>
<dbReference type="PANTHER" id="PTHR15204:SF0">
    <property type="entry name" value="LARGE PROLINE-RICH PROTEIN BAG6"/>
    <property type="match status" value="1"/>
</dbReference>
<dbReference type="Pfam" id="PF00240">
    <property type="entry name" value="ubiquitin"/>
    <property type="match status" value="1"/>
</dbReference>
<evidence type="ECO:0000313" key="4">
    <source>
        <dbReference type="Proteomes" id="UP000038040"/>
    </source>
</evidence>
<proteinExistence type="predicted"/>
<feature type="compositionally biased region" description="Basic and acidic residues" evidence="1">
    <location>
        <begin position="757"/>
        <end position="766"/>
    </location>
</feature>
<dbReference type="GO" id="GO:0071818">
    <property type="term" value="C:BAT3 complex"/>
    <property type="evidence" value="ECO:0007669"/>
    <property type="project" value="TreeGrafter"/>
</dbReference>
<feature type="region of interest" description="Disordered" evidence="1">
    <location>
        <begin position="737"/>
        <end position="771"/>
    </location>
</feature>
<gene>
    <name evidence="3" type="ORF">DME_LOCUS2767</name>
</gene>
<dbReference type="Gene3D" id="3.10.20.90">
    <property type="entry name" value="Phosphatidylinositol 3-kinase Catalytic Subunit, Chain A, domain 1"/>
    <property type="match status" value="1"/>
</dbReference>
<dbReference type="STRING" id="318479.A0A0N4UM63"/>
<feature type="region of interest" description="Disordered" evidence="1">
    <location>
        <begin position="711"/>
        <end position="730"/>
    </location>
</feature>
<evidence type="ECO:0000256" key="1">
    <source>
        <dbReference type="SAM" id="MobiDB-lite"/>
    </source>
</evidence>
<dbReference type="InterPro" id="IPR029071">
    <property type="entry name" value="Ubiquitin-like_domsf"/>
</dbReference>
<dbReference type="PANTHER" id="PTHR15204">
    <property type="entry name" value="LARGE PROLINE-RICH PROTEIN BAG6"/>
    <property type="match status" value="1"/>
</dbReference>
<feature type="region of interest" description="Disordered" evidence="1">
    <location>
        <begin position="72"/>
        <end position="94"/>
    </location>
</feature>
<sequence>MIQRPCVEVEAPDDATVSQLHEIIETMTNISKDRQRLIFQGKPLTNNGLLADYGLRDGFTIHLVERPLMNTFGGRDTTGLSSGSSHEASTATSDNVATGINAEVMNQINVDFHELVKRTVQNVLSSFPRSTSSTIAMVENSPREGAMSINVRIYGNNIHELDSDSRLRLIYAIDALYRCQRTFPLLNKLYKWIENICSDPINHELENGIMKLGQLVLELEEISKIPRSGSLVEVSDNSSNSSERRTIFRHPHGDSYGVVIVKMIEIQSEASVIFNKYSQIAFDIKCFEGLLKYIMIAFQEHVQRNMHRLAHAYHALSDISFDISSESYSSNLLSSGPNPAVHESTLVNLMIYFAPHDETRRTTAPSSHSFEELTRSSNAGATSLSSSVISLREFAGLNAREERRNARSNSFITPILAGAYPLIASAPHTLDRTFNLPRPLLTPAVRQFQAAIPYILSNIPLQGHPVQSQEQFLAPRRPGQSSNMRLIHHTNVTTTFQPIPPFSSADSSGQNPPNFVYWIRRPSSVRAASNSGERTNDIGFSSNPSASLHGTQASVYNPDPLMQCHSRLRSAISSVRNSNEYESLISSILEILNRNCESVSDSVEMSDASRELASLLSRWNIVRGIVPETPNESLQPGERFAFFLEGVLRRTIYMMALSDPSVSLELNNAAEPPVDFEIEEVTFTNTEVMNRENEGRPRNRETQHMAHNVELSQEAPSNHSDERQVDSIQSNDERIQQARNIDVTSNAVAGNNRSRKRVAEKQDDAPTRSSSYSWKNILPEEWVPVIEIDQCRQLEKRESAGLSDAYLLSGLQIKKKDEKKNVIDSDNVMLCAVNEAIQETCRFSDMAAISDVELNNIAPETLDTLEAAFDYFLANRLRNDTDYEIEKFPELYALFQRKNSNY</sequence>
<feature type="region of interest" description="Disordered" evidence="1">
    <location>
        <begin position="528"/>
        <end position="553"/>
    </location>
</feature>
<feature type="compositionally biased region" description="Polar residues" evidence="1">
    <location>
        <begin position="737"/>
        <end position="752"/>
    </location>
</feature>
<feature type="compositionally biased region" description="Basic and acidic residues" evidence="1">
    <location>
        <begin position="719"/>
        <end position="730"/>
    </location>
</feature>
<dbReference type="PROSITE" id="PS50053">
    <property type="entry name" value="UBIQUITIN_2"/>
    <property type="match status" value="1"/>
</dbReference>
<dbReference type="SMART" id="SM00213">
    <property type="entry name" value="UBQ"/>
    <property type="match status" value="1"/>
</dbReference>
<dbReference type="GO" id="GO:0051787">
    <property type="term" value="F:misfolded protein binding"/>
    <property type="evidence" value="ECO:0007669"/>
    <property type="project" value="TreeGrafter"/>
</dbReference>
<reference evidence="3 5" key="2">
    <citation type="submission" date="2018-11" db="EMBL/GenBank/DDBJ databases">
        <authorList>
            <consortium name="Pathogen Informatics"/>
        </authorList>
    </citation>
    <scope>NUCLEOTIDE SEQUENCE [LARGE SCALE GENOMIC DNA]</scope>
</reference>
<dbReference type="Proteomes" id="UP000038040">
    <property type="component" value="Unplaced"/>
</dbReference>
<dbReference type="Proteomes" id="UP000274756">
    <property type="component" value="Unassembled WGS sequence"/>
</dbReference>
<name>A0A0N4UM63_DRAME</name>
<evidence type="ECO:0000313" key="5">
    <source>
        <dbReference type="Proteomes" id="UP000274756"/>
    </source>
</evidence>
<reference evidence="6" key="1">
    <citation type="submission" date="2017-02" db="UniProtKB">
        <authorList>
            <consortium name="WormBaseParasite"/>
        </authorList>
    </citation>
    <scope>IDENTIFICATION</scope>
</reference>
<dbReference type="EMBL" id="UYYG01000079">
    <property type="protein sequence ID" value="VDN52794.1"/>
    <property type="molecule type" value="Genomic_DNA"/>
</dbReference>
<dbReference type="GO" id="GO:0031593">
    <property type="term" value="F:polyubiquitin modification-dependent protein binding"/>
    <property type="evidence" value="ECO:0007669"/>
    <property type="project" value="TreeGrafter"/>
</dbReference>
<keyword evidence="5" id="KW-1185">Reference proteome</keyword>
<feature type="domain" description="Ubiquitin-like" evidence="2">
    <location>
        <begin position="1"/>
        <end position="66"/>
    </location>
</feature>
<organism evidence="4 6">
    <name type="scientific">Dracunculus medinensis</name>
    <name type="common">Guinea worm</name>
    <dbReference type="NCBI Taxonomy" id="318479"/>
    <lineage>
        <taxon>Eukaryota</taxon>
        <taxon>Metazoa</taxon>
        <taxon>Ecdysozoa</taxon>
        <taxon>Nematoda</taxon>
        <taxon>Chromadorea</taxon>
        <taxon>Rhabditida</taxon>
        <taxon>Spirurina</taxon>
        <taxon>Dracunculoidea</taxon>
        <taxon>Dracunculidae</taxon>
        <taxon>Dracunculus</taxon>
    </lineage>
</organism>
<dbReference type="InterPro" id="IPR000626">
    <property type="entry name" value="Ubiquitin-like_dom"/>
</dbReference>